<dbReference type="STRING" id="37653.A0A0L8GVG1"/>
<keyword evidence="1" id="KW-0732">Signal</keyword>
<proteinExistence type="predicted"/>
<dbReference type="AlphaFoldDB" id="A0A0L8GVG1"/>
<dbReference type="OrthoDB" id="300641at2759"/>
<gene>
    <name evidence="3" type="ORF">OCBIM_22027359mg</name>
</gene>
<evidence type="ECO:0000256" key="1">
    <source>
        <dbReference type="SAM" id="SignalP"/>
    </source>
</evidence>
<organism evidence="3">
    <name type="scientific">Octopus bimaculoides</name>
    <name type="common">California two-spotted octopus</name>
    <dbReference type="NCBI Taxonomy" id="37653"/>
    <lineage>
        <taxon>Eukaryota</taxon>
        <taxon>Metazoa</taxon>
        <taxon>Spiralia</taxon>
        <taxon>Lophotrochozoa</taxon>
        <taxon>Mollusca</taxon>
        <taxon>Cephalopoda</taxon>
        <taxon>Coleoidea</taxon>
        <taxon>Octopodiformes</taxon>
        <taxon>Octopoda</taxon>
        <taxon>Incirrata</taxon>
        <taxon>Octopodidae</taxon>
        <taxon>Octopus</taxon>
    </lineage>
</organism>
<dbReference type="InterPro" id="IPR038466">
    <property type="entry name" value="S8_pro-domain_sf"/>
</dbReference>
<accession>A0A0L8GVG1</accession>
<protein>
    <recommendedName>
        <fullName evidence="2">Peptidase S8 pro-domain domain-containing protein</fullName>
    </recommendedName>
</protein>
<feature type="domain" description="Peptidase S8 pro-domain" evidence="2">
    <location>
        <begin position="38"/>
        <end position="111"/>
    </location>
</feature>
<feature type="chain" id="PRO_5005583304" description="Peptidase S8 pro-domain domain-containing protein" evidence="1">
    <location>
        <begin position="25"/>
        <end position="162"/>
    </location>
</feature>
<sequence length="162" mass="18766">MAADWFLSLLTCLLISINLHLSFSQDGDPASFIYSNSFALELISTKQNVTDLAKQYGFHLGSKHDYLNVYRLVHPDIPVSSKRKAHKFLERLKQDDRVKYILQLKQLLRHKKGSATSADQELSSMSNFSGYDAHHLQAQAMNWSRPIFTDPYFIDQWYLVRI</sequence>
<name>A0A0L8GVG1_OCTBM</name>
<evidence type="ECO:0000259" key="2">
    <source>
        <dbReference type="Pfam" id="PF16470"/>
    </source>
</evidence>
<dbReference type="Gene3D" id="3.30.70.850">
    <property type="entry name" value="Peptidase S8, pro-domain"/>
    <property type="match status" value="1"/>
</dbReference>
<reference evidence="3" key="1">
    <citation type="submission" date="2015-07" db="EMBL/GenBank/DDBJ databases">
        <title>MeaNS - Measles Nucleotide Surveillance Program.</title>
        <authorList>
            <person name="Tran T."/>
            <person name="Druce J."/>
        </authorList>
    </citation>
    <scope>NUCLEOTIDE SEQUENCE</scope>
    <source>
        <strain evidence="3">UCB-OBI-ISO-001</strain>
        <tissue evidence="3">Gonad</tissue>
    </source>
</reference>
<evidence type="ECO:0000313" key="3">
    <source>
        <dbReference type="EMBL" id="KOF80814.1"/>
    </source>
</evidence>
<feature type="signal peptide" evidence="1">
    <location>
        <begin position="1"/>
        <end position="24"/>
    </location>
</feature>
<dbReference type="EMBL" id="KQ420265">
    <property type="protein sequence ID" value="KOF80814.1"/>
    <property type="molecule type" value="Genomic_DNA"/>
</dbReference>
<dbReference type="Pfam" id="PF16470">
    <property type="entry name" value="S8_pro-domain"/>
    <property type="match status" value="1"/>
</dbReference>
<dbReference type="SUPFAM" id="SSF54897">
    <property type="entry name" value="Protease propeptides/inhibitors"/>
    <property type="match status" value="1"/>
</dbReference>
<dbReference type="InterPro" id="IPR032815">
    <property type="entry name" value="S8_pro-domain"/>
</dbReference>